<feature type="chain" id="PRO_5047527509" evidence="1">
    <location>
        <begin position="28"/>
        <end position="166"/>
    </location>
</feature>
<comment type="caution">
    <text evidence="2">The sequence shown here is derived from an EMBL/GenBank/DDBJ whole genome shotgun (WGS) entry which is preliminary data.</text>
</comment>
<evidence type="ECO:0000256" key="1">
    <source>
        <dbReference type="SAM" id="SignalP"/>
    </source>
</evidence>
<keyword evidence="1" id="KW-0732">Signal</keyword>
<dbReference type="RefSeq" id="WP_219157573.1">
    <property type="nucleotide sequence ID" value="NZ_JAHWQX010000001.1"/>
</dbReference>
<organism evidence="2 3">
    <name type="scientific">Pseudohoeflea coraliihabitans</name>
    <dbReference type="NCBI Taxonomy" id="2860393"/>
    <lineage>
        <taxon>Bacteria</taxon>
        <taxon>Pseudomonadati</taxon>
        <taxon>Pseudomonadota</taxon>
        <taxon>Alphaproteobacteria</taxon>
        <taxon>Hyphomicrobiales</taxon>
        <taxon>Rhizobiaceae</taxon>
        <taxon>Pseudohoeflea</taxon>
    </lineage>
</organism>
<sequence length="166" mass="16357">MPRTRPTLALLSASALAATLFTAPVSAQVDTVEVGALNCVVEGGGSFIFGSSRDLACTFTSAADPDMEEVYVGQIDKFGIDLGVTGTTLMSWAVVAPANSDFVTGALAGQYVGATASASFAAGLGANVLVSSGGGSIALQPVSVQAQEGVNVAAGIAQLTLVGTQG</sequence>
<name>A0ABS6WIV0_9HYPH</name>
<proteinExistence type="predicted"/>
<protein>
    <submittedName>
        <fullName evidence="2">DUF992 domain-containing protein</fullName>
    </submittedName>
</protein>
<evidence type="ECO:0000313" key="2">
    <source>
        <dbReference type="EMBL" id="MBW3095863.1"/>
    </source>
</evidence>
<feature type="signal peptide" evidence="1">
    <location>
        <begin position="1"/>
        <end position="27"/>
    </location>
</feature>
<evidence type="ECO:0000313" key="3">
    <source>
        <dbReference type="Proteomes" id="UP001430804"/>
    </source>
</evidence>
<dbReference type="EMBL" id="JAHWQX010000001">
    <property type="protein sequence ID" value="MBW3095863.1"/>
    <property type="molecule type" value="Genomic_DNA"/>
</dbReference>
<dbReference type="Proteomes" id="UP001430804">
    <property type="component" value="Unassembled WGS sequence"/>
</dbReference>
<keyword evidence="3" id="KW-1185">Reference proteome</keyword>
<accession>A0ABS6WIV0</accession>
<reference evidence="2" key="1">
    <citation type="submission" date="2021-07" db="EMBL/GenBank/DDBJ databases">
        <title>Pseudohoeflea marina sp. nov. a polyhydroxyalcanoate-producing bacterium.</title>
        <authorList>
            <person name="Zheng W."/>
            <person name="Yu S."/>
            <person name="Huang Y."/>
        </authorList>
    </citation>
    <scope>NUCLEOTIDE SEQUENCE</scope>
    <source>
        <strain evidence="2">DP4N28-3</strain>
    </source>
</reference>
<dbReference type="Pfam" id="PF06186">
    <property type="entry name" value="DUF992"/>
    <property type="match status" value="1"/>
</dbReference>
<dbReference type="InterPro" id="IPR009333">
    <property type="entry name" value="DUF992"/>
</dbReference>
<gene>
    <name evidence="2" type="ORF">KY465_01070</name>
</gene>